<proteinExistence type="predicted"/>
<protein>
    <recommendedName>
        <fullName evidence="3">Tail assembly chaperone</fullName>
    </recommendedName>
</protein>
<gene>
    <name evidence="1" type="ORF">GSI01S_10_02490</name>
</gene>
<keyword evidence="2" id="KW-1185">Reference proteome</keyword>
<name>L7LIF0_9ACTN</name>
<organism evidence="1 2">
    <name type="scientific">Gordonia sihwensis NBRC 108236</name>
    <dbReference type="NCBI Taxonomy" id="1223544"/>
    <lineage>
        <taxon>Bacteria</taxon>
        <taxon>Bacillati</taxon>
        <taxon>Actinomycetota</taxon>
        <taxon>Actinomycetes</taxon>
        <taxon>Mycobacteriales</taxon>
        <taxon>Gordoniaceae</taxon>
        <taxon>Gordonia</taxon>
    </lineage>
</organism>
<dbReference type="Proteomes" id="UP000035083">
    <property type="component" value="Unassembled WGS sequence"/>
</dbReference>
<dbReference type="EMBL" id="BANU01000010">
    <property type="protein sequence ID" value="GAC60654.1"/>
    <property type="molecule type" value="Genomic_DNA"/>
</dbReference>
<comment type="caution">
    <text evidence="1">The sequence shown here is derived from an EMBL/GenBank/DDBJ whole genome shotgun (WGS) entry which is preliminary data.</text>
</comment>
<sequence>MAKHIITPADSPDVQVEFEIPRAGKAPLEFTVPRIDYSADFEKRLADWAGERMKVTQDGDGADVVPDPISDREAIIAQLRIAGNLKAATVKQIETLTNGELNQIYGIWTEQSKVTVGESEASDS</sequence>
<dbReference type="AlphaFoldDB" id="L7LIF0"/>
<evidence type="ECO:0000313" key="2">
    <source>
        <dbReference type="Proteomes" id="UP000035083"/>
    </source>
</evidence>
<evidence type="ECO:0008006" key="3">
    <source>
        <dbReference type="Google" id="ProtNLM"/>
    </source>
</evidence>
<dbReference type="RefSeq" id="WP_006896036.1">
    <property type="nucleotide sequence ID" value="NZ_BANU01000010.1"/>
</dbReference>
<accession>L7LIF0</accession>
<evidence type="ECO:0000313" key="1">
    <source>
        <dbReference type="EMBL" id="GAC60654.1"/>
    </source>
</evidence>
<reference evidence="1 2" key="1">
    <citation type="submission" date="2012-12" db="EMBL/GenBank/DDBJ databases">
        <title>Whole genome shotgun sequence of Gordonia sihwensis NBRC 108236.</title>
        <authorList>
            <person name="Yoshida I."/>
            <person name="Hosoyama A."/>
            <person name="Tsuchikane K."/>
            <person name="Ando Y."/>
            <person name="Baba S."/>
            <person name="Ohji S."/>
            <person name="Hamada M."/>
            <person name="Tamura T."/>
            <person name="Yamazoe A."/>
            <person name="Yamazaki S."/>
            <person name="Fujita N."/>
        </authorList>
    </citation>
    <scope>NUCLEOTIDE SEQUENCE [LARGE SCALE GENOMIC DNA]</scope>
    <source>
        <strain evidence="1 2">NBRC 108236</strain>
    </source>
</reference>